<name>A0A317PKV9_9HYPH</name>
<dbReference type="EMBL" id="QGTR01000002">
    <property type="protein sequence ID" value="PWW01592.1"/>
    <property type="molecule type" value="Genomic_DNA"/>
</dbReference>
<comment type="caution">
    <text evidence="2">The sequence shown here is derived from an EMBL/GenBank/DDBJ whole genome shotgun (WGS) entry which is preliminary data.</text>
</comment>
<keyword evidence="1" id="KW-0472">Membrane</keyword>
<dbReference type="AlphaFoldDB" id="A0A317PKV9"/>
<accession>A0A317PKV9</accession>
<feature type="transmembrane region" description="Helical" evidence="1">
    <location>
        <begin position="32"/>
        <end position="56"/>
    </location>
</feature>
<feature type="transmembrane region" description="Helical" evidence="1">
    <location>
        <begin position="68"/>
        <end position="86"/>
    </location>
</feature>
<keyword evidence="1" id="KW-0812">Transmembrane</keyword>
<reference evidence="2 3" key="1">
    <citation type="submission" date="2018-05" db="EMBL/GenBank/DDBJ databases">
        <title>Genomic Encyclopedia of Type Strains, Phase IV (KMG-IV): sequencing the most valuable type-strain genomes for metagenomic binning, comparative biology and taxonomic classification.</title>
        <authorList>
            <person name="Goeker M."/>
        </authorList>
    </citation>
    <scope>NUCLEOTIDE SEQUENCE [LARGE SCALE GENOMIC DNA]</scope>
    <source>
        <strain evidence="2 3">DSM 16791</strain>
    </source>
</reference>
<evidence type="ECO:0000313" key="3">
    <source>
        <dbReference type="Proteomes" id="UP000246352"/>
    </source>
</evidence>
<organism evidence="2 3">
    <name type="scientific">Hoeflea marina</name>
    <dbReference type="NCBI Taxonomy" id="274592"/>
    <lineage>
        <taxon>Bacteria</taxon>
        <taxon>Pseudomonadati</taxon>
        <taxon>Pseudomonadota</taxon>
        <taxon>Alphaproteobacteria</taxon>
        <taxon>Hyphomicrobiales</taxon>
        <taxon>Rhizobiaceae</taxon>
        <taxon>Hoeflea</taxon>
    </lineage>
</organism>
<evidence type="ECO:0000313" key="2">
    <source>
        <dbReference type="EMBL" id="PWW01592.1"/>
    </source>
</evidence>
<dbReference type="Proteomes" id="UP000246352">
    <property type="component" value="Unassembled WGS sequence"/>
</dbReference>
<proteinExistence type="predicted"/>
<sequence length="100" mass="10654">MEIVLGAVLLFASLLLLALVGRYSTRLPNFVLFRGIVMPSIVAVFFTALMTIGLTMMIVGGEDVAPSIGIEMAFIMPLLILGGWLATRLTGTSENPDPDA</sequence>
<gene>
    <name evidence="2" type="ORF">DFR52_102255</name>
</gene>
<keyword evidence="3" id="KW-1185">Reference proteome</keyword>
<evidence type="ECO:0000256" key="1">
    <source>
        <dbReference type="SAM" id="Phobius"/>
    </source>
</evidence>
<keyword evidence="1" id="KW-1133">Transmembrane helix</keyword>
<dbReference type="RefSeq" id="WP_110031387.1">
    <property type="nucleotide sequence ID" value="NZ_QGTR01000002.1"/>
</dbReference>
<protein>
    <submittedName>
        <fullName evidence="2">Uncharacterized protein</fullName>
    </submittedName>
</protein>